<feature type="binding site" evidence="8">
    <location>
        <position position="379"/>
    </location>
    <ligand>
        <name>[4Fe-4S] cluster</name>
        <dbReference type="ChEBI" id="CHEBI:49883"/>
        <label>1</label>
    </ligand>
</feature>
<reference evidence="11 12" key="1">
    <citation type="journal article" date="2016" name="Nat. Commun.">
        <title>Thousands of microbial genomes shed light on interconnected biogeochemical processes in an aquifer system.</title>
        <authorList>
            <person name="Anantharaman K."/>
            <person name="Brown C.T."/>
            <person name="Hug L.A."/>
            <person name="Sharon I."/>
            <person name="Castelle C.J."/>
            <person name="Probst A.J."/>
            <person name="Thomas B.C."/>
            <person name="Singh A."/>
            <person name="Wilkins M.J."/>
            <person name="Karaoz U."/>
            <person name="Brodie E.L."/>
            <person name="Williams K.H."/>
            <person name="Hubbard S.S."/>
            <person name="Banfield J.F."/>
        </authorList>
    </citation>
    <scope>NUCLEOTIDE SEQUENCE [LARGE SCALE GENOMIC DNA]</scope>
</reference>
<dbReference type="Gene3D" id="3.10.20.600">
    <property type="match status" value="1"/>
</dbReference>
<dbReference type="GO" id="GO:0022900">
    <property type="term" value="P:electron transport chain"/>
    <property type="evidence" value="ECO:0007669"/>
    <property type="project" value="UniProtKB-UniRule"/>
</dbReference>
<keyword evidence="8" id="KW-1278">Translocase</keyword>
<evidence type="ECO:0000256" key="5">
    <source>
        <dbReference type="ARBA" id="ARBA00022982"/>
    </source>
</evidence>
<comment type="cofactor">
    <cofactor evidence="8">
        <name>[4Fe-4S] cluster</name>
        <dbReference type="ChEBI" id="CHEBI:49883"/>
    </cofactor>
    <text evidence="8">Binds 2 [4Fe-4S] clusters per subunit.</text>
</comment>
<evidence type="ECO:0000256" key="7">
    <source>
        <dbReference type="ARBA" id="ARBA00023014"/>
    </source>
</evidence>
<keyword evidence="6 8" id="KW-0408">Iron</keyword>
<dbReference type="Pfam" id="PF10531">
    <property type="entry name" value="SLBB"/>
    <property type="match status" value="1"/>
</dbReference>
<sequence>MGLALKFINRTKGGVHPPGSKGYTEEKPIREIEASSTIFMPMRQHIGTQCVPSVKKGDQVYAGTVIGDSDAYVSVPIHSSVSGKVIQVAPHVHPALGDVLSVLIENDSRYEIDPSLQPPGKWENMDADEIRQKIRDAGIVGMGGAVFPTHVKLNPPREFPIDTVILNGVECEPYLTSDYRLMLEQPEVLLEGLRIIMRAVGAAKGVIAIEDNKPEAIKKIQQVASGSGIRVSSIKTRYPQGAEKILIKSLLQRKVPEGGLPMQVGVVVDNVGTAHAVANYFSTGMPLIKRVVTVTGSPISDPSNLMVPLGTTFADAIEACGGFKEEPAKVVMGGPMMGLTQYTLEVPVIKSTSGILALSTGEAKYSVPTEPVCIRCARCVDACPMGLNPSYLAAYAYHEKWEELERLRIADCMECGCCTYACPTKNPIVQLVKMGKAETARRKERSDRTVAELDAIKKEGGNGTGE</sequence>
<dbReference type="STRING" id="1797197.A2Y75_11785"/>
<feature type="binding site" evidence="8">
    <location>
        <position position="376"/>
    </location>
    <ligand>
        <name>[4Fe-4S] cluster</name>
        <dbReference type="ChEBI" id="CHEBI:49883"/>
        <label>1</label>
    </ligand>
</feature>
<dbReference type="PANTHER" id="PTHR43034:SF2">
    <property type="entry name" value="ION-TRANSLOCATING OXIDOREDUCTASE COMPLEX SUBUNIT C"/>
    <property type="match status" value="1"/>
</dbReference>
<dbReference type="AlphaFoldDB" id="A0A1F2WM07"/>
<keyword evidence="8" id="KW-1003">Cell membrane</keyword>
<comment type="function">
    <text evidence="8">Part of a membrane-bound complex that couples electron transfer with translocation of ions across the membrane.</text>
</comment>
<dbReference type="GO" id="GO:0051539">
    <property type="term" value="F:4 iron, 4 sulfur cluster binding"/>
    <property type="evidence" value="ECO:0007669"/>
    <property type="project" value="UniProtKB-KW"/>
</dbReference>
<feature type="region of interest" description="Disordered" evidence="9">
    <location>
        <begin position="440"/>
        <end position="466"/>
    </location>
</feature>
<feature type="binding site" evidence="8">
    <location>
        <position position="422"/>
    </location>
    <ligand>
        <name>[4Fe-4S] cluster</name>
        <dbReference type="ChEBI" id="CHEBI:49883"/>
        <label>1</label>
    </ligand>
</feature>
<dbReference type="Gene3D" id="3.40.50.11540">
    <property type="entry name" value="NADH-ubiquinone oxidoreductase 51kDa subunit"/>
    <property type="match status" value="1"/>
</dbReference>
<dbReference type="HAMAP" id="MF_00461">
    <property type="entry name" value="RsxC_RnfC"/>
    <property type="match status" value="1"/>
</dbReference>
<evidence type="ECO:0000256" key="6">
    <source>
        <dbReference type="ARBA" id="ARBA00023004"/>
    </source>
</evidence>
<dbReference type="Pfam" id="PF13375">
    <property type="entry name" value="RnfC_N"/>
    <property type="match status" value="1"/>
</dbReference>
<evidence type="ECO:0000313" key="11">
    <source>
        <dbReference type="EMBL" id="OFW57910.1"/>
    </source>
</evidence>
<comment type="subunit">
    <text evidence="8">The complex is composed of six subunits: RnfA, RnfB, RnfC, RnfD, RnfE and RnfG.</text>
</comment>
<dbReference type="InterPro" id="IPR011538">
    <property type="entry name" value="Nuo51_FMN-bd"/>
</dbReference>
<name>A0A1F2WM07_9ACTN</name>
<dbReference type="SUPFAM" id="SSF46548">
    <property type="entry name" value="alpha-helical ferredoxin"/>
    <property type="match status" value="1"/>
</dbReference>
<evidence type="ECO:0000256" key="8">
    <source>
        <dbReference type="HAMAP-Rule" id="MF_00461"/>
    </source>
</evidence>
<keyword evidence="1 8" id="KW-0813">Transport</keyword>
<keyword evidence="7 8" id="KW-0411">Iron-sulfur</keyword>
<comment type="caution">
    <text evidence="11">The sequence shown here is derived from an EMBL/GenBank/DDBJ whole genome shotgun (WGS) entry which is preliminary data.</text>
</comment>
<dbReference type="PROSITE" id="PS00198">
    <property type="entry name" value="4FE4S_FER_1"/>
    <property type="match status" value="1"/>
</dbReference>
<feature type="binding site" evidence="8">
    <location>
        <position position="418"/>
    </location>
    <ligand>
        <name>[4Fe-4S] cluster</name>
        <dbReference type="ChEBI" id="CHEBI:49883"/>
        <label>2</label>
    </ligand>
</feature>
<gene>
    <name evidence="8" type="primary">rnfC</name>
    <name evidence="11" type="ORF">A2Y75_11785</name>
</gene>
<dbReference type="InterPro" id="IPR010208">
    <property type="entry name" value="Ion_transpt_RnfC/RsxC"/>
</dbReference>
<keyword evidence="4 8" id="KW-0677">Repeat</keyword>
<dbReference type="InterPro" id="IPR026902">
    <property type="entry name" value="RnfC_N"/>
</dbReference>
<dbReference type="InterPro" id="IPR017896">
    <property type="entry name" value="4Fe4S_Fe-S-bd"/>
</dbReference>
<feature type="binding site" evidence="8">
    <location>
        <position position="383"/>
    </location>
    <ligand>
        <name>[4Fe-4S] cluster</name>
        <dbReference type="ChEBI" id="CHEBI:49883"/>
        <label>2</label>
    </ligand>
</feature>
<comment type="similarity">
    <text evidence="8">Belongs to the 4Fe4S bacterial-type ferredoxin family. RnfC subfamily.</text>
</comment>
<dbReference type="PROSITE" id="PS51379">
    <property type="entry name" value="4FE4S_FER_2"/>
    <property type="match status" value="2"/>
</dbReference>
<evidence type="ECO:0000256" key="3">
    <source>
        <dbReference type="ARBA" id="ARBA00022723"/>
    </source>
</evidence>
<dbReference type="Pfam" id="PF01512">
    <property type="entry name" value="Complex1_51K"/>
    <property type="match status" value="1"/>
</dbReference>
<dbReference type="InterPro" id="IPR017900">
    <property type="entry name" value="4Fe4S_Fe_S_CS"/>
</dbReference>
<dbReference type="InterPro" id="IPR019554">
    <property type="entry name" value="Soluble_ligand-bd"/>
</dbReference>
<dbReference type="NCBIfam" id="TIGR01945">
    <property type="entry name" value="rnfC"/>
    <property type="match status" value="1"/>
</dbReference>
<dbReference type="Pfam" id="PF13183">
    <property type="entry name" value="Fer4_8"/>
    <property type="match status" value="1"/>
</dbReference>
<proteinExistence type="inferred from homology"/>
<dbReference type="GO" id="GO:0005886">
    <property type="term" value="C:plasma membrane"/>
    <property type="evidence" value="ECO:0007669"/>
    <property type="project" value="UniProtKB-SubCell"/>
</dbReference>
<comment type="subcellular location">
    <subcellularLocation>
        <location evidence="8">Cell membrane</location>
        <topology evidence="8">Peripheral membrane protein</topology>
    </subcellularLocation>
</comment>
<feature type="domain" description="4Fe-4S ferredoxin-type" evidence="10">
    <location>
        <begin position="403"/>
        <end position="434"/>
    </location>
</feature>
<keyword evidence="8" id="KW-0472">Membrane</keyword>
<feature type="binding site" evidence="8">
    <location>
        <position position="373"/>
    </location>
    <ligand>
        <name>[4Fe-4S] cluster</name>
        <dbReference type="ChEBI" id="CHEBI:49883"/>
        <label>1</label>
    </ligand>
</feature>
<dbReference type="EMBL" id="MELK01000029">
    <property type="protein sequence ID" value="OFW57910.1"/>
    <property type="molecule type" value="Genomic_DNA"/>
</dbReference>
<organism evidence="11 12">
    <name type="scientific">Candidatus Solincola sediminis</name>
    <dbReference type="NCBI Taxonomy" id="1797199"/>
    <lineage>
        <taxon>Bacteria</taxon>
        <taxon>Bacillati</taxon>
        <taxon>Actinomycetota</taxon>
        <taxon>Candidatus Geothermincolia</taxon>
        <taxon>Candidatus Geothermincolales</taxon>
        <taxon>Candidatus Geothermincolaceae</taxon>
        <taxon>Candidatus Solincola</taxon>
    </lineage>
</organism>
<evidence type="ECO:0000256" key="4">
    <source>
        <dbReference type="ARBA" id="ARBA00022737"/>
    </source>
</evidence>
<accession>A0A1F2WM07</accession>
<protein>
    <recommendedName>
        <fullName evidence="8">Ion-translocating oxidoreductase complex subunit C</fullName>
        <ecNumber evidence="8">7.-.-.-</ecNumber>
    </recommendedName>
    <alternativeName>
        <fullName evidence="8">Rnf electron transport complex subunit C</fullName>
    </alternativeName>
</protein>
<feature type="compositionally biased region" description="Basic and acidic residues" evidence="9">
    <location>
        <begin position="440"/>
        <end position="460"/>
    </location>
</feature>
<dbReference type="InterPro" id="IPR037225">
    <property type="entry name" value="Nuo51_FMN-bd_sf"/>
</dbReference>
<dbReference type="EC" id="7.-.-.-" evidence="8"/>
<keyword evidence="3 8" id="KW-0479">Metal-binding</keyword>
<dbReference type="GO" id="GO:0046872">
    <property type="term" value="F:metal ion binding"/>
    <property type="evidence" value="ECO:0007669"/>
    <property type="project" value="UniProtKB-KW"/>
</dbReference>
<feature type="binding site" evidence="8">
    <location>
        <position position="412"/>
    </location>
    <ligand>
        <name>[4Fe-4S] cluster</name>
        <dbReference type="ChEBI" id="CHEBI:49883"/>
        <label>2</label>
    </ligand>
</feature>
<dbReference type="GO" id="GO:0009055">
    <property type="term" value="F:electron transfer activity"/>
    <property type="evidence" value="ECO:0007669"/>
    <property type="project" value="InterPro"/>
</dbReference>
<keyword evidence="5 8" id="KW-0249">Electron transport</keyword>
<evidence type="ECO:0000256" key="2">
    <source>
        <dbReference type="ARBA" id="ARBA00022485"/>
    </source>
</evidence>
<feature type="binding site" evidence="8">
    <location>
        <position position="415"/>
    </location>
    <ligand>
        <name>[4Fe-4S] cluster</name>
        <dbReference type="ChEBI" id="CHEBI:49883"/>
        <label>2</label>
    </ligand>
</feature>
<dbReference type="Gene3D" id="3.30.70.20">
    <property type="match status" value="1"/>
</dbReference>
<evidence type="ECO:0000256" key="1">
    <source>
        <dbReference type="ARBA" id="ARBA00022448"/>
    </source>
</evidence>
<keyword evidence="2 8" id="KW-0004">4Fe-4S</keyword>
<dbReference type="PANTHER" id="PTHR43034">
    <property type="entry name" value="ION-TRANSLOCATING OXIDOREDUCTASE COMPLEX SUBUNIT C"/>
    <property type="match status" value="1"/>
</dbReference>
<evidence type="ECO:0000259" key="10">
    <source>
        <dbReference type="PROSITE" id="PS51379"/>
    </source>
</evidence>
<dbReference type="Proteomes" id="UP000177876">
    <property type="component" value="Unassembled WGS sequence"/>
</dbReference>
<dbReference type="SUPFAM" id="SSF142019">
    <property type="entry name" value="Nqo1 FMN-binding domain-like"/>
    <property type="match status" value="1"/>
</dbReference>
<feature type="domain" description="4Fe-4S ferredoxin-type" evidence="10">
    <location>
        <begin position="363"/>
        <end position="386"/>
    </location>
</feature>
<evidence type="ECO:0000313" key="12">
    <source>
        <dbReference type="Proteomes" id="UP000177876"/>
    </source>
</evidence>
<dbReference type="NCBIfam" id="NF003454">
    <property type="entry name" value="PRK05035.1"/>
    <property type="match status" value="1"/>
</dbReference>
<evidence type="ECO:0000256" key="9">
    <source>
        <dbReference type="SAM" id="MobiDB-lite"/>
    </source>
</evidence>